<dbReference type="EMBL" id="CVQH01021362">
    <property type="protein sequence ID" value="CRK30142.1"/>
    <property type="molecule type" value="Genomic_DNA"/>
</dbReference>
<evidence type="ECO:0000313" key="2">
    <source>
        <dbReference type="EMBL" id="CRK30142.1"/>
    </source>
</evidence>
<evidence type="ECO:0000313" key="3">
    <source>
        <dbReference type="EMBL" id="CRK31517.1"/>
    </source>
</evidence>
<dbReference type="EMBL" id="JAEMWZ010000429">
    <property type="protein sequence ID" value="KAG7118147.1"/>
    <property type="molecule type" value="Genomic_DNA"/>
</dbReference>
<feature type="non-terminal residue" evidence="2">
    <location>
        <position position="119"/>
    </location>
</feature>
<dbReference type="Proteomes" id="UP000045706">
    <property type="component" value="Unassembled WGS sequence"/>
</dbReference>
<keyword evidence="1" id="KW-0732">Signal</keyword>
<evidence type="ECO:0000313" key="5">
    <source>
        <dbReference type="Proteomes" id="UP000044602"/>
    </source>
</evidence>
<reference evidence="4" key="2">
    <citation type="journal article" date="2021" name="Mol. Plant Pathol.">
        <title>A 20-kb lineage-specific genomic region tames virulence in pathogenic amphidiploid Verticillium longisporum.</title>
        <authorList>
            <person name="Harting R."/>
            <person name="Starke J."/>
            <person name="Kusch H."/>
            <person name="Poggeler S."/>
            <person name="Maurus I."/>
            <person name="Schluter R."/>
            <person name="Landesfeind M."/>
            <person name="Bulla I."/>
            <person name="Nowrousian M."/>
            <person name="de Jonge R."/>
            <person name="Stahlhut G."/>
            <person name="Hoff K.J."/>
            <person name="Asshauer K.P."/>
            <person name="Thurmer A."/>
            <person name="Stanke M."/>
            <person name="Daniel R."/>
            <person name="Morgenstern B."/>
            <person name="Thomma B.P.H.J."/>
            <person name="Kronstad J.W."/>
            <person name="Braus-Stromeyer S.A."/>
            <person name="Braus G.H."/>
        </authorList>
    </citation>
    <scope>NUCLEOTIDE SEQUENCE</scope>
    <source>
        <strain evidence="4">Vl32</strain>
    </source>
</reference>
<feature type="signal peptide" evidence="1">
    <location>
        <begin position="1"/>
        <end position="19"/>
    </location>
</feature>
<protein>
    <recommendedName>
        <fullName evidence="7">Cyanovirin-N domain-containing protein</fullName>
    </recommendedName>
</protein>
<sequence length="119" mass="13110">MHVTKSLTALLALSTGALSYKIRIFSSRDCSAGGGAAQEINVEDNTCRWNDNLRVDARSFRVLAYGAGRQRAEFYDSGCFPGTSAVIQTFWADGGSDQFKKDRCINLSRVARAYASWSR</sequence>
<dbReference type="Proteomes" id="UP000044602">
    <property type="component" value="Unassembled WGS sequence"/>
</dbReference>
<name>A0A0G4M7A1_VERLO</name>
<feature type="chain" id="PRO_5010420080" description="Cyanovirin-N domain-containing protein" evidence="1">
    <location>
        <begin position="20"/>
        <end position="119"/>
    </location>
</feature>
<dbReference type="EMBL" id="CVQI01023780">
    <property type="protein sequence ID" value="CRK31517.1"/>
    <property type="molecule type" value="Genomic_DNA"/>
</dbReference>
<gene>
    <name evidence="2" type="ORF">BN1708_015760</name>
    <name evidence="3" type="ORF">BN1723_014513</name>
    <name evidence="4" type="ORF">HYQ45_015553</name>
</gene>
<evidence type="ECO:0000313" key="6">
    <source>
        <dbReference type="Proteomes" id="UP000045706"/>
    </source>
</evidence>
<dbReference type="AlphaFoldDB" id="A0A0G4M7A1"/>
<accession>A0A0G4M7A1</accession>
<evidence type="ECO:0000256" key="1">
    <source>
        <dbReference type="SAM" id="SignalP"/>
    </source>
</evidence>
<reference evidence="5 6" key="1">
    <citation type="submission" date="2015-05" db="EMBL/GenBank/DDBJ databases">
        <authorList>
            <person name="Fogelqvist Johan"/>
        </authorList>
    </citation>
    <scope>NUCLEOTIDE SEQUENCE [LARGE SCALE GENOMIC DNA]</scope>
    <source>
        <strain evidence="2">VL1</strain>
        <strain evidence="3">VL2</strain>
    </source>
</reference>
<dbReference type="Proteomes" id="UP000689129">
    <property type="component" value="Unassembled WGS sequence"/>
</dbReference>
<evidence type="ECO:0008006" key="7">
    <source>
        <dbReference type="Google" id="ProtNLM"/>
    </source>
</evidence>
<evidence type="ECO:0000313" key="4">
    <source>
        <dbReference type="EMBL" id="KAG7118147.1"/>
    </source>
</evidence>
<organism evidence="2 5">
    <name type="scientific">Verticillium longisporum</name>
    <name type="common">Verticillium dahliae var. longisporum</name>
    <dbReference type="NCBI Taxonomy" id="100787"/>
    <lineage>
        <taxon>Eukaryota</taxon>
        <taxon>Fungi</taxon>
        <taxon>Dikarya</taxon>
        <taxon>Ascomycota</taxon>
        <taxon>Pezizomycotina</taxon>
        <taxon>Sordariomycetes</taxon>
        <taxon>Hypocreomycetidae</taxon>
        <taxon>Glomerellales</taxon>
        <taxon>Plectosphaerellaceae</taxon>
        <taxon>Verticillium</taxon>
    </lineage>
</organism>
<proteinExistence type="predicted"/>
<keyword evidence="5" id="KW-1185">Reference proteome</keyword>
<dbReference type="OrthoDB" id="3598923at2759"/>